<evidence type="ECO:0000256" key="6">
    <source>
        <dbReference type="ARBA" id="ARBA00022741"/>
    </source>
</evidence>
<evidence type="ECO:0000256" key="8">
    <source>
        <dbReference type="ARBA" id="ARBA00022840"/>
    </source>
</evidence>
<evidence type="ECO:0000256" key="5">
    <source>
        <dbReference type="ARBA" id="ARBA00022737"/>
    </source>
</evidence>
<comment type="similarity">
    <text evidence="2">Belongs to the disease resistance NB-LRR family.</text>
</comment>
<dbReference type="Gene3D" id="1.10.10.10">
    <property type="entry name" value="Winged helix-like DNA-binding domain superfamily/Winged helix DNA-binding domain"/>
    <property type="match status" value="1"/>
</dbReference>
<evidence type="ECO:0000313" key="12">
    <source>
        <dbReference type="Proteomes" id="UP000015453"/>
    </source>
</evidence>
<dbReference type="Proteomes" id="UP000015453">
    <property type="component" value="Unassembled WGS sequence"/>
</dbReference>
<keyword evidence="4" id="KW-0433">Leucine-rich repeat</keyword>
<reference evidence="11 12" key="1">
    <citation type="journal article" date="2013" name="BMC Genomics">
        <title>The miniature genome of a carnivorous plant Genlisea aurea contains a low number of genes and short non-coding sequences.</title>
        <authorList>
            <person name="Leushkin E.V."/>
            <person name="Sutormin R.A."/>
            <person name="Nabieva E.R."/>
            <person name="Penin A.A."/>
            <person name="Kondrashov A.S."/>
            <person name="Logacheva M.D."/>
        </authorList>
    </citation>
    <scope>NUCLEOTIDE SEQUENCE [LARGE SCALE GENOMIC DNA]</scope>
</reference>
<dbReference type="EMBL" id="AUSU01000680">
    <property type="protein sequence ID" value="EPS72811.1"/>
    <property type="molecule type" value="Genomic_DNA"/>
</dbReference>
<dbReference type="PANTHER" id="PTHR23155:SF1152">
    <property type="entry name" value="AAA+ ATPASE DOMAIN-CONTAINING PROTEIN"/>
    <property type="match status" value="1"/>
</dbReference>
<dbReference type="Pfam" id="PF23559">
    <property type="entry name" value="WHD_DRP"/>
    <property type="match status" value="1"/>
</dbReference>
<name>S8D5W7_9LAMI</name>
<comment type="subcellular location">
    <subcellularLocation>
        <location evidence="1">Cytoplasm</location>
    </subcellularLocation>
</comment>
<protein>
    <submittedName>
        <fullName evidence="11">Uncharacterized protein</fullName>
    </submittedName>
</protein>
<gene>
    <name evidence="11" type="ORF">M569_01948</name>
</gene>
<dbReference type="InterPro" id="IPR002182">
    <property type="entry name" value="NB-ARC"/>
</dbReference>
<evidence type="ECO:0000256" key="4">
    <source>
        <dbReference type="ARBA" id="ARBA00022614"/>
    </source>
</evidence>
<dbReference type="GO" id="GO:0005737">
    <property type="term" value="C:cytoplasm"/>
    <property type="evidence" value="ECO:0007669"/>
    <property type="project" value="UniProtKB-SubCell"/>
</dbReference>
<comment type="caution">
    <text evidence="11">The sequence shown here is derived from an EMBL/GenBank/DDBJ whole genome shotgun (WGS) entry which is preliminary data.</text>
</comment>
<keyword evidence="12" id="KW-1185">Reference proteome</keyword>
<dbReference type="PANTHER" id="PTHR23155">
    <property type="entry name" value="DISEASE RESISTANCE PROTEIN RP"/>
    <property type="match status" value="1"/>
</dbReference>
<evidence type="ECO:0000256" key="2">
    <source>
        <dbReference type="ARBA" id="ARBA00008894"/>
    </source>
</evidence>
<dbReference type="GO" id="GO:0098542">
    <property type="term" value="P:defense response to other organism"/>
    <property type="evidence" value="ECO:0007669"/>
    <property type="project" value="TreeGrafter"/>
</dbReference>
<dbReference type="GO" id="GO:0005524">
    <property type="term" value="F:ATP binding"/>
    <property type="evidence" value="ECO:0007669"/>
    <property type="project" value="UniProtKB-KW"/>
</dbReference>
<proteinExistence type="inferred from homology"/>
<dbReference type="InterPro" id="IPR036388">
    <property type="entry name" value="WH-like_DNA-bd_sf"/>
</dbReference>
<dbReference type="InterPro" id="IPR042197">
    <property type="entry name" value="Apaf_helical"/>
</dbReference>
<feature type="non-terminal residue" evidence="11">
    <location>
        <position position="1"/>
    </location>
</feature>
<evidence type="ECO:0000313" key="11">
    <source>
        <dbReference type="EMBL" id="EPS72811.1"/>
    </source>
</evidence>
<evidence type="ECO:0000259" key="9">
    <source>
        <dbReference type="Pfam" id="PF00931"/>
    </source>
</evidence>
<keyword evidence="8" id="KW-0067">ATP-binding</keyword>
<feature type="non-terminal residue" evidence="11">
    <location>
        <position position="241"/>
    </location>
</feature>
<evidence type="ECO:0000256" key="3">
    <source>
        <dbReference type="ARBA" id="ARBA00022490"/>
    </source>
</evidence>
<keyword evidence="6" id="KW-0547">Nucleotide-binding</keyword>
<evidence type="ECO:0000256" key="1">
    <source>
        <dbReference type="ARBA" id="ARBA00004496"/>
    </source>
</evidence>
<sequence>YLIVADDVWSLDAWDGIRSVLPDDGNRSRVLLTTRDENLATFAASSGPILRLKPMDEKPSWLLFEKKIFGEDGRCPPQLVNIGKKIAEGCHGLPIAIVIIAGILSNIRRSPESWEVIAEDVNGALSGGDEPFMEILSLSYYHLPAHLKHCFLYFGGFPEDYVIHVTNLIRLWVGEGFLKAAKNKTAEEIGYSCVEDLVKRNLVMVTKKRYTGEIKRCKVHDLMREICIRKAKEEKFLHLVN</sequence>
<dbReference type="Gene3D" id="3.40.50.300">
    <property type="entry name" value="P-loop containing nucleotide triphosphate hydrolases"/>
    <property type="match status" value="1"/>
</dbReference>
<dbReference type="InterPro" id="IPR058922">
    <property type="entry name" value="WHD_DRP"/>
</dbReference>
<evidence type="ECO:0000256" key="7">
    <source>
        <dbReference type="ARBA" id="ARBA00022821"/>
    </source>
</evidence>
<organism evidence="11 12">
    <name type="scientific">Genlisea aurea</name>
    <dbReference type="NCBI Taxonomy" id="192259"/>
    <lineage>
        <taxon>Eukaryota</taxon>
        <taxon>Viridiplantae</taxon>
        <taxon>Streptophyta</taxon>
        <taxon>Embryophyta</taxon>
        <taxon>Tracheophyta</taxon>
        <taxon>Spermatophyta</taxon>
        <taxon>Magnoliopsida</taxon>
        <taxon>eudicotyledons</taxon>
        <taxon>Gunneridae</taxon>
        <taxon>Pentapetalae</taxon>
        <taxon>asterids</taxon>
        <taxon>lamiids</taxon>
        <taxon>Lamiales</taxon>
        <taxon>Lentibulariaceae</taxon>
        <taxon>Genlisea</taxon>
    </lineage>
</organism>
<feature type="domain" description="Disease resistance protein winged helix" evidence="10">
    <location>
        <begin position="157"/>
        <end position="226"/>
    </location>
</feature>
<dbReference type="SUPFAM" id="SSF52540">
    <property type="entry name" value="P-loop containing nucleoside triphosphate hydrolases"/>
    <property type="match status" value="1"/>
</dbReference>
<evidence type="ECO:0000259" key="10">
    <source>
        <dbReference type="Pfam" id="PF23559"/>
    </source>
</evidence>
<dbReference type="GO" id="GO:0043531">
    <property type="term" value="F:ADP binding"/>
    <property type="evidence" value="ECO:0007669"/>
    <property type="project" value="InterPro"/>
</dbReference>
<dbReference type="InterPro" id="IPR027417">
    <property type="entry name" value="P-loop_NTPase"/>
</dbReference>
<dbReference type="Pfam" id="PF00931">
    <property type="entry name" value="NB-ARC"/>
    <property type="match status" value="1"/>
</dbReference>
<dbReference type="InterPro" id="IPR044974">
    <property type="entry name" value="Disease_R_plants"/>
</dbReference>
<dbReference type="AlphaFoldDB" id="S8D5W7"/>
<dbReference type="Gene3D" id="1.10.8.430">
    <property type="entry name" value="Helical domain of apoptotic protease-activating factors"/>
    <property type="match status" value="1"/>
</dbReference>
<dbReference type="OrthoDB" id="1935686at2759"/>
<accession>S8D5W7</accession>
<keyword evidence="3" id="KW-0963">Cytoplasm</keyword>
<keyword evidence="5" id="KW-0677">Repeat</keyword>
<feature type="domain" description="NB-ARC" evidence="9">
    <location>
        <begin position="1"/>
        <end position="70"/>
    </location>
</feature>
<keyword evidence="7" id="KW-0611">Plant defense</keyword>
<dbReference type="FunFam" id="1.10.10.10:FF:000322">
    <property type="entry name" value="Probable disease resistance protein At1g63360"/>
    <property type="match status" value="1"/>
</dbReference>